<dbReference type="EMBL" id="OX597816">
    <property type="protein sequence ID" value="CAI9719915.1"/>
    <property type="molecule type" value="Genomic_DNA"/>
</dbReference>
<keyword evidence="2" id="KW-1185">Reference proteome</keyword>
<accession>A0AA36F1B4</accession>
<gene>
    <name evidence="1" type="ORF">OCTVUL_1B027857</name>
</gene>
<reference evidence="1" key="1">
    <citation type="submission" date="2023-08" db="EMBL/GenBank/DDBJ databases">
        <authorList>
            <person name="Alioto T."/>
            <person name="Alioto T."/>
            <person name="Gomez Garrido J."/>
        </authorList>
    </citation>
    <scope>NUCLEOTIDE SEQUENCE</scope>
</reference>
<name>A0AA36F1B4_OCTVU</name>
<protein>
    <submittedName>
        <fullName evidence="1">Uncharacterized protein</fullName>
    </submittedName>
</protein>
<dbReference type="Proteomes" id="UP001162480">
    <property type="component" value="Chromosome 3"/>
</dbReference>
<evidence type="ECO:0000313" key="1">
    <source>
        <dbReference type="EMBL" id="CAI9719915.1"/>
    </source>
</evidence>
<organism evidence="1 2">
    <name type="scientific">Octopus vulgaris</name>
    <name type="common">Common octopus</name>
    <dbReference type="NCBI Taxonomy" id="6645"/>
    <lineage>
        <taxon>Eukaryota</taxon>
        <taxon>Metazoa</taxon>
        <taxon>Spiralia</taxon>
        <taxon>Lophotrochozoa</taxon>
        <taxon>Mollusca</taxon>
        <taxon>Cephalopoda</taxon>
        <taxon>Coleoidea</taxon>
        <taxon>Octopodiformes</taxon>
        <taxon>Octopoda</taxon>
        <taxon>Incirrata</taxon>
        <taxon>Octopodidae</taxon>
        <taxon>Octopus</taxon>
    </lineage>
</organism>
<sequence>MATNVINDIETNKFDHIEMKEGGLKFTAALTSTLTKDKLSGLDMVNINIELNELQIGGKPQYHTVNHSQHVDLATGEHSQNILKVDK</sequence>
<proteinExistence type="predicted"/>
<dbReference type="AlphaFoldDB" id="A0AA36F1B4"/>
<evidence type="ECO:0000313" key="2">
    <source>
        <dbReference type="Proteomes" id="UP001162480"/>
    </source>
</evidence>